<accession>A0A5F4WBA7</accession>
<dbReference type="Proteomes" id="UP000008225">
    <property type="component" value="Chromosome 3"/>
</dbReference>
<protein>
    <submittedName>
        <fullName evidence="1">Uncharacterized protein</fullName>
    </submittedName>
</protein>
<dbReference type="STRING" id="9483.ENSCJAP00000074973"/>
<name>A0A5F4WBA7_CALJA</name>
<reference evidence="1" key="1">
    <citation type="submission" date="2009-03" db="EMBL/GenBank/DDBJ databases">
        <authorList>
            <person name="Warren W."/>
            <person name="Ye L."/>
            <person name="Minx P."/>
            <person name="Worley K."/>
            <person name="Gibbs R."/>
            <person name="Wilson R.K."/>
        </authorList>
    </citation>
    <scope>NUCLEOTIDE SEQUENCE [LARGE SCALE GENOMIC DNA]</scope>
</reference>
<dbReference type="PANTHER" id="PTHR12138:SF133">
    <property type="entry name" value="SECRETED PROTEIN"/>
    <property type="match status" value="1"/>
</dbReference>
<reference evidence="1" key="2">
    <citation type="submission" date="2025-08" db="UniProtKB">
        <authorList>
            <consortium name="Ensembl"/>
        </authorList>
    </citation>
    <scope>IDENTIFICATION</scope>
</reference>
<dbReference type="Ensembl" id="ENSCJAT00000101161.2">
    <property type="protein sequence ID" value="ENSCJAP00000074973.1"/>
    <property type="gene ID" value="ENSCJAG00000056186.2"/>
</dbReference>
<evidence type="ECO:0000313" key="1">
    <source>
        <dbReference type="Ensembl" id="ENSCJAP00000074973.1"/>
    </source>
</evidence>
<dbReference type="AlphaFoldDB" id="A0A5F4WBA7"/>
<dbReference type="PRINTS" id="PR02045">
    <property type="entry name" value="F138DOMAIN"/>
</dbReference>
<dbReference type="GeneTree" id="ENSGT01150000286943"/>
<dbReference type="InParanoid" id="A0A5F4WBA7"/>
<evidence type="ECO:0000313" key="2">
    <source>
        <dbReference type="Proteomes" id="UP000008225"/>
    </source>
</evidence>
<organism evidence="1 2">
    <name type="scientific">Callithrix jacchus</name>
    <name type="common">White-tufted-ear marmoset</name>
    <name type="synonym">Simia Jacchus</name>
    <dbReference type="NCBI Taxonomy" id="9483"/>
    <lineage>
        <taxon>Eukaryota</taxon>
        <taxon>Metazoa</taxon>
        <taxon>Chordata</taxon>
        <taxon>Craniata</taxon>
        <taxon>Vertebrata</taxon>
        <taxon>Euteleostomi</taxon>
        <taxon>Mammalia</taxon>
        <taxon>Eutheria</taxon>
        <taxon>Euarchontoglires</taxon>
        <taxon>Primates</taxon>
        <taxon>Haplorrhini</taxon>
        <taxon>Platyrrhini</taxon>
        <taxon>Cebidae</taxon>
        <taxon>Callitrichinae</taxon>
        <taxon>Callithrix</taxon>
        <taxon>Callithrix</taxon>
    </lineage>
</organism>
<proteinExistence type="predicted"/>
<dbReference type="PANTHER" id="PTHR12138">
    <property type="entry name" value="PRIMATE-EXPANDED PROTEIN FAMILY"/>
    <property type="match status" value="1"/>
</dbReference>
<sequence>FILPSPTPQYDASSLSNCFCAVFIPTRTITPHVFSFSKTHLIQHLLKKSSLTSFIPFPSPPQPRLECSGEFSAHCNFHLLVSSDSRASASQIVGTIGTCHHACIIYCILVETRFHHVAQSHFELLSSGNLPTLASQSARITGMTHCTWSIFCISDALTSGLC</sequence>
<reference evidence="1" key="3">
    <citation type="submission" date="2025-09" db="UniProtKB">
        <authorList>
            <consortium name="Ensembl"/>
        </authorList>
    </citation>
    <scope>IDENTIFICATION</scope>
</reference>
<keyword evidence="2" id="KW-1185">Reference proteome</keyword>